<dbReference type="KEGG" id="pami:JCM7686_0462"/>
<dbReference type="Gene3D" id="3.40.570.10">
    <property type="entry name" value="Extracellular Endonuclease, subunit A"/>
    <property type="match status" value="1"/>
</dbReference>
<dbReference type="eggNOG" id="ENOG5033UFV">
    <property type="taxonomic scope" value="Bacteria"/>
</dbReference>
<dbReference type="OrthoDB" id="7787820at2"/>
<dbReference type="AlphaFoldDB" id="S5YQR0"/>
<reference evidence="1 2" key="1">
    <citation type="journal article" date="2014" name="BMC Genomics">
        <title>Architecture and functions of a multipartite genome of the methylotrophic bacterium Paracoccus aminophilus JCM 7686, containing primary and secondary chromids.</title>
        <authorList>
            <person name="Dziewit L."/>
            <person name="Czarnecki J."/>
            <person name="Wibberg D."/>
            <person name="Radlinska M."/>
            <person name="Mrozek P."/>
            <person name="Szymczak M."/>
            <person name="Schluter A."/>
            <person name="Puhler A."/>
            <person name="Bartosik D."/>
        </authorList>
    </citation>
    <scope>NUCLEOTIDE SEQUENCE [LARGE SCALE GENOMIC DNA]</scope>
    <source>
        <strain evidence="1">JCM 7686</strain>
    </source>
</reference>
<accession>S5YQR0</accession>
<dbReference type="EMBL" id="CP006650">
    <property type="protein sequence ID" value="AGT07571.1"/>
    <property type="molecule type" value="Genomic_DNA"/>
</dbReference>
<dbReference type="InterPro" id="IPR044929">
    <property type="entry name" value="DNA/RNA_non-sp_Endonuclease_sf"/>
</dbReference>
<dbReference type="RefSeq" id="WP_020949210.1">
    <property type="nucleotide sequence ID" value="NC_022041.1"/>
</dbReference>
<organism evidence="1 2">
    <name type="scientific">Paracoccus aminophilus JCM 7686</name>
    <dbReference type="NCBI Taxonomy" id="1367847"/>
    <lineage>
        <taxon>Bacteria</taxon>
        <taxon>Pseudomonadati</taxon>
        <taxon>Pseudomonadota</taxon>
        <taxon>Alphaproteobacteria</taxon>
        <taxon>Rhodobacterales</taxon>
        <taxon>Paracoccaceae</taxon>
        <taxon>Paracoccus</taxon>
    </lineage>
</organism>
<evidence type="ECO:0000313" key="2">
    <source>
        <dbReference type="Proteomes" id="UP000015480"/>
    </source>
</evidence>
<dbReference type="Proteomes" id="UP000015480">
    <property type="component" value="Chromosome"/>
</dbReference>
<sequence length="231" mass="25136">MAALTGQSGWQISDIGGTSMMAYLGPDVAAGLGTPTNVQKSLGPLMQSLHGSRSPKKWIAGHLLNADLGGSGTDSRNLTPLTTSANRAHSTFEQHIKNMLNECRQIEVDFSSTQQTRSVAAAAAQYPFYYGVRYTVTVSSDRYADRPDPADFHSYVASHIEIDYCFYKFKRDPYFPMMSSGPVRGADITANPKLVRLRSTAAPSPAHSPNITILPSNNPGLHFRARIDNEA</sequence>
<evidence type="ECO:0000313" key="1">
    <source>
        <dbReference type="EMBL" id="AGT07571.1"/>
    </source>
</evidence>
<proteinExistence type="predicted"/>
<keyword evidence="2" id="KW-1185">Reference proteome</keyword>
<protein>
    <submittedName>
        <fullName evidence="1">Uncharacterized protein</fullName>
    </submittedName>
</protein>
<dbReference type="HOGENOM" id="CLU_1198848_0_0_5"/>
<gene>
    <name evidence="1" type="ORF">JCM7686_0462</name>
</gene>
<name>S5YQR0_PARAH</name>